<dbReference type="EMBL" id="JAIWYP010000003">
    <property type="protein sequence ID" value="KAH3844199.1"/>
    <property type="molecule type" value="Genomic_DNA"/>
</dbReference>
<organism evidence="1 2">
    <name type="scientific">Dreissena polymorpha</name>
    <name type="common">Zebra mussel</name>
    <name type="synonym">Mytilus polymorpha</name>
    <dbReference type="NCBI Taxonomy" id="45954"/>
    <lineage>
        <taxon>Eukaryota</taxon>
        <taxon>Metazoa</taxon>
        <taxon>Spiralia</taxon>
        <taxon>Lophotrochozoa</taxon>
        <taxon>Mollusca</taxon>
        <taxon>Bivalvia</taxon>
        <taxon>Autobranchia</taxon>
        <taxon>Heteroconchia</taxon>
        <taxon>Euheterodonta</taxon>
        <taxon>Imparidentia</taxon>
        <taxon>Neoheterodontei</taxon>
        <taxon>Myida</taxon>
        <taxon>Dreissenoidea</taxon>
        <taxon>Dreissenidae</taxon>
        <taxon>Dreissena</taxon>
    </lineage>
</organism>
<evidence type="ECO:0000313" key="2">
    <source>
        <dbReference type="Proteomes" id="UP000828390"/>
    </source>
</evidence>
<gene>
    <name evidence="1" type="ORF">DPMN_086454</name>
</gene>
<comment type="caution">
    <text evidence="1">The sequence shown here is derived from an EMBL/GenBank/DDBJ whole genome shotgun (WGS) entry which is preliminary data.</text>
</comment>
<proteinExistence type="predicted"/>
<protein>
    <submittedName>
        <fullName evidence="1">Uncharacterized protein</fullName>
    </submittedName>
</protein>
<name>A0A9D4QUQ3_DREPO</name>
<reference evidence="1" key="2">
    <citation type="submission" date="2020-11" db="EMBL/GenBank/DDBJ databases">
        <authorList>
            <person name="McCartney M.A."/>
            <person name="Auch B."/>
            <person name="Kono T."/>
            <person name="Mallez S."/>
            <person name="Becker A."/>
            <person name="Gohl D.M."/>
            <person name="Silverstein K.A.T."/>
            <person name="Koren S."/>
            <person name="Bechman K.B."/>
            <person name="Herman A."/>
            <person name="Abrahante J.E."/>
            <person name="Garbe J."/>
        </authorList>
    </citation>
    <scope>NUCLEOTIDE SEQUENCE</scope>
    <source>
        <strain evidence="1">Duluth1</strain>
        <tissue evidence="1">Whole animal</tissue>
    </source>
</reference>
<dbReference type="Proteomes" id="UP000828390">
    <property type="component" value="Unassembled WGS sequence"/>
</dbReference>
<reference evidence="1" key="1">
    <citation type="journal article" date="2019" name="bioRxiv">
        <title>The Genome of the Zebra Mussel, Dreissena polymorpha: A Resource for Invasive Species Research.</title>
        <authorList>
            <person name="McCartney M.A."/>
            <person name="Auch B."/>
            <person name="Kono T."/>
            <person name="Mallez S."/>
            <person name="Zhang Y."/>
            <person name="Obille A."/>
            <person name="Becker A."/>
            <person name="Abrahante J.E."/>
            <person name="Garbe J."/>
            <person name="Badalamenti J.P."/>
            <person name="Herman A."/>
            <person name="Mangelson H."/>
            <person name="Liachko I."/>
            <person name="Sullivan S."/>
            <person name="Sone E.D."/>
            <person name="Koren S."/>
            <person name="Silverstein K.A.T."/>
            <person name="Beckman K.B."/>
            <person name="Gohl D.M."/>
        </authorList>
    </citation>
    <scope>NUCLEOTIDE SEQUENCE</scope>
    <source>
        <strain evidence="1">Duluth1</strain>
        <tissue evidence="1">Whole animal</tissue>
    </source>
</reference>
<accession>A0A9D4QUQ3</accession>
<sequence length="77" mass="9356">MKAFTFEQQQKKLKETKDAKEEEWRHKKSQVFFCGQTAVSKLREAFETLYSSLNLHVRLTLLREIYFINYYDKPIYA</sequence>
<keyword evidence="2" id="KW-1185">Reference proteome</keyword>
<evidence type="ECO:0000313" key="1">
    <source>
        <dbReference type="EMBL" id="KAH3844199.1"/>
    </source>
</evidence>
<dbReference type="AlphaFoldDB" id="A0A9D4QUQ3"/>